<organism evidence="2 3">
    <name type="scientific">Cladorrhinum samala</name>
    <dbReference type="NCBI Taxonomy" id="585594"/>
    <lineage>
        <taxon>Eukaryota</taxon>
        <taxon>Fungi</taxon>
        <taxon>Dikarya</taxon>
        <taxon>Ascomycota</taxon>
        <taxon>Pezizomycotina</taxon>
        <taxon>Sordariomycetes</taxon>
        <taxon>Sordariomycetidae</taxon>
        <taxon>Sordariales</taxon>
        <taxon>Podosporaceae</taxon>
        <taxon>Cladorrhinum</taxon>
    </lineage>
</organism>
<evidence type="ECO:0000313" key="2">
    <source>
        <dbReference type="EMBL" id="KAK4457752.1"/>
    </source>
</evidence>
<feature type="compositionally biased region" description="Polar residues" evidence="1">
    <location>
        <begin position="228"/>
        <end position="238"/>
    </location>
</feature>
<evidence type="ECO:0000256" key="1">
    <source>
        <dbReference type="SAM" id="MobiDB-lite"/>
    </source>
</evidence>
<reference evidence="2" key="1">
    <citation type="journal article" date="2023" name="Mol. Phylogenet. Evol.">
        <title>Genome-scale phylogeny and comparative genomics of the fungal order Sordariales.</title>
        <authorList>
            <person name="Hensen N."/>
            <person name="Bonometti L."/>
            <person name="Westerberg I."/>
            <person name="Brannstrom I.O."/>
            <person name="Guillou S."/>
            <person name="Cros-Aarteil S."/>
            <person name="Calhoun S."/>
            <person name="Haridas S."/>
            <person name="Kuo A."/>
            <person name="Mondo S."/>
            <person name="Pangilinan J."/>
            <person name="Riley R."/>
            <person name="LaButti K."/>
            <person name="Andreopoulos B."/>
            <person name="Lipzen A."/>
            <person name="Chen C."/>
            <person name="Yan M."/>
            <person name="Daum C."/>
            <person name="Ng V."/>
            <person name="Clum A."/>
            <person name="Steindorff A."/>
            <person name="Ohm R.A."/>
            <person name="Martin F."/>
            <person name="Silar P."/>
            <person name="Natvig D.O."/>
            <person name="Lalanne C."/>
            <person name="Gautier V."/>
            <person name="Ament-Velasquez S.L."/>
            <person name="Kruys A."/>
            <person name="Hutchinson M.I."/>
            <person name="Powell A.J."/>
            <person name="Barry K."/>
            <person name="Miller A.N."/>
            <person name="Grigoriev I.V."/>
            <person name="Debuchy R."/>
            <person name="Gladieux P."/>
            <person name="Hiltunen Thoren M."/>
            <person name="Johannesson H."/>
        </authorList>
    </citation>
    <scope>NUCLEOTIDE SEQUENCE</scope>
    <source>
        <strain evidence="2">PSN324</strain>
    </source>
</reference>
<feature type="compositionally biased region" description="Basic and acidic residues" evidence="1">
    <location>
        <begin position="62"/>
        <end position="76"/>
    </location>
</feature>
<keyword evidence="3" id="KW-1185">Reference proteome</keyword>
<feature type="compositionally biased region" description="Basic and acidic residues" evidence="1">
    <location>
        <begin position="90"/>
        <end position="106"/>
    </location>
</feature>
<feature type="region of interest" description="Disordered" evidence="1">
    <location>
        <begin position="1"/>
        <end position="182"/>
    </location>
</feature>
<dbReference type="EMBL" id="MU865099">
    <property type="protein sequence ID" value="KAK4457752.1"/>
    <property type="molecule type" value="Genomic_DNA"/>
</dbReference>
<proteinExistence type="predicted"/>
<feature type="compositionally biased region" description="Acidic residues" evidence="1">
    <location>
        <begin position="1"/>
        <end position="10"/>
    </location>
</feature>
<name>A0AAV9HAX4_9PEZI</name>
<feature type="compositionally biased region" description="Basic residues" evidence="1">
    <location>
        <begin position="123"/>
        <end position="135"/>
    </location>
</feature>
<accession>A0AAV9HAX4</accession>
<feature type="region of interest" description="Disordered" evidence="1">
    <location>
        <begin position="216"/>
        <end position="252"/>
    </location>
</feature>
<feature type="compositionally biased region" description="Polar residues" evidence="1">
    <location>
        <begin position="107"/>
        <end position="120"/>
    </location>
</feature>
<feature type="compositionally biased region" description="Low complexity" evidence="1">
    <location>
        <begin position="39"/>
        <end position="54"/>
    </location>
</feature>
<protein>
    <submittedName>
        <fullName evidence="2">Uncharacterized protein</fullName>
    </submittedName>
</protein>
<feature type="compositionally biased region" description="Basic and acidic residues" evidence="1">
    <location>
        <begin position="153"/>
        <end position="169"/>
    </location>
</feature>
<feature type="compositionally biased region" description="Basic and acidic residues" evidence="1">
    <location>
        <begin position="27"/>
        <end position="37"/>
    </location>
</feature>
<dbReference type="Proteomes" id="UP001321749">
    <property type="component" value="Unassembled WGS sequence"/>
</dbReference>
<feature type="compositionally biased region" description="Basic and acidic residues" evidence="1">
    <location>
        <begin position="216"/>
        <end position="225"/>
    </location>
</feature>
<evidence type="ECO:0000313" key="3">
    <source>
        <dbReference type="Proteomes" id="UP001321749"/>
    </source>
</evidence>
<dbReference type="AlphaFoldDB" id="A0AAV9HAX4"/>
<feature type="compositionally biased region" description="Low complexity" evidence="1">
    <location>
        <begin position="137"/>
        <end position="149"/>
    </location>
</feature>
<comment type="caution">
    <text evidence="2">The sequence shown here is derived from an EMBL/GenBank/DDBJ whole genome shotgun (WGS) entry which is preliminary data.</text>
</comment>
<gene>
    <name evidence="2" type="ORF">QBC42DRAFT_300906</name>
</gene>
<reference evidence="2" key="2">
    <citation type="submission" date="2023-06" db="EMBL/GenBank/DDBJ databases">
        <authorList>
            <consortium name="Lawrence Berkeley National Laboratory"/>
            <person name="Mondo S.J."/>
            <person name="Hensen N."/>
            <person name="Bonometti L."/>
            <person name="Westerberg I."/>
            <person name="Brannstrom I.O."/>
            <person name="Guillou S."/>
            <person name="Cros-Aarteil S."/>
            <person name="Calhoun S."/>
            <person name="Haridas S."/>
            <person name="Kuo A."/>
            <person name="Pangilinan J."/>
            <person name="Riley R."/>
            <person name="Labutti K."/>
            <person name="Andreopoulos B."/>
            <person name="Lipzen A."/>
            <person name="Chen C."/>
            <person name="Yanf M."/>
            <person name="Daum C."/>
            <person name="Ng V."/>
            <person name="Clum A."/>
            <person name="Steindorff A."/>
            <person name="Ohm R."/>
            <person name="Martin F."/>
            <person name="Silar P."/>
            <person name="Natvig D."/>
            <person name="Lalanne C."/>
            <person name="Gautier V."/>
            <person name="Ament-Velasquez S.L."/>
            <person name="Kruys A."/>
            <person name="Hutchinson M.I."/>
            <person name="Powell A.J."/>
            <person name="Barry K."/>
            <person name="Miller A.N."/>
            <person name="Grigoriev I.V."/>
            <person name="Debuchy R."/>
            <person name="Gladieux P."/>
            <person name="Thoren M.H."/>
            <person name="Johannesson H."/>
        </authorList>
    </citation>
    <scope>NUCLEOTIDE SEQUENCE</scope>
    <source>
        <strain evidence="2">PSN324</strain>
    </source>
</reference>
<sequence length="351" mass="38086">MVNPIFEDDPFYGFDGPASILQLPDIDEPKSKGRRESASITSSSKLKLGKKSTINGTPSSLVDREKDGGLEDDYLHGSRLSGDSSVTCPEFRRLAREGESPVKDDNNPQTHSHPHPSTTWRGAFHRFRQRLRRSKTISESNPSSSSETTEIGHWQDAKERRRQNRDRYAEPAGPSPLFRSLSTVGHASPDLIAIAGMMIAAGELDRLSFLANDNAKAHRTEKEEGTITPKSANTERTPPNTPVTPSIAGGSGASSGICTPLGRFVPFPPSNTPIMRVGSPGSTQISPGMQNAGRKNGPSRLSEIYTFENNNNADDGEVLDLESFSEVTENGLEAMESRHQLGADYLLGADV</sequence>